<proteinExistence type="predicted"/>
<feature type="transmembrane region" description="Helical" evidence="1">
    <location>
        <begin position="105"/>
        <end position="124"/>
    </location>
</feature>
<feature type="transmembrane region" description="Helical" evidence="1">
    <location>
        <begin position="75"/>
        <end position="93"/>
    </location>
</feature>
<evidence type="ECO:0000313" key="2">
    <source>
        <dbReference type="EMBL" id="SEM36047.1"/>
    </source>
</evidence>
<dbReference type="OrthoDB" id="7854925at2"/>
<reference evidence="2 3" key="1">
    <citation type="submission" date="2016-10" db="EMBL/GenBank/DDBJ databases">
        <authorList>
            <person name="de Groot N.N."/>
        </authorList>
    </citation>
    <scope>NUCLEOTIDE SEQUENCE [LARGE SCALE GENOMIC DNA]</scope>
    <source>
        <strain evidence="2 3">DSM 100674</strain>
    </source>
</reference>
<name>A0A1H7XSE0_9RHOB</name>
<evidence type="ECO:0000313" key="3">
    <source>
        <dbReference type="Proteomes" id="UP000199582"/>
    </source>
</evidence>
<dbReference type="AlphaFoldDB" id="A0A1H7XSE0"/>
<accession>A0A1H7XSE0</accession>
<keyword evidence="3" id="KW-1185">Reference proteome</keyword>
<dbReference type="EMBL" id="FOAG01000023">
    <property type="protein sequence ID" value="SEM36047.1"/>
    <property type="molecule type" value="Genomic_DNA"/>
</dbReference>
<evidence type="ECO:0000256" key="1">
    <source>
        <dbReference type="SAM" id="Phobius"/>
    </source>
</evidence>
<gene>
    <name evidence="2" type="ORF">SAMN05443999_1232</name>
</gene>
<keyword evidence="1" id="KW-0812">Transmembrane</keyword>
<dbReference type="Proteomes" id="UP000199582">
    <property type="component" value="Unassembled WGS sequence"/>
</dbReference>
<organism evidence="2 3">
    <name type="scientific">Roseovarius azorensis</name>
    <dbReference type="NCBI Taxonomy" id="1287727"/>
    <lineage>
        <taxon>Bacteria</taxon>
        <taxon>Pseudomonadati</taxon>
        <taxon>Pseudomonadota</taxon>
        <taxon>Alphaproteobacteria</taxon>
        <taxon>Rhodobacterales</taxon>
        <taxon>Roseobacteraceae</taxon>
        <taxon>Roseovarius</taxon>
    </lineage>
</organism>
<feature type="transmembrane region" description="Helical" evidence="1">
    <location>
        <begin position="15"/>
        <end position="36"/>
    </location>
</feature>
<keyword evidence="1" id="KW-0472">Membrane</keyword>
<dbReference type="RefSeq" id="WP_093039331.1">
    <property type="nucleotide sequence ID" value="NZ_FOAG01000023.1"/>
</dbReference>
<sequence>MMTDRTDTERLERHALVMAFWVPAGFVAACLLRLGYTSGLHWWTAAGFAVIMLVFVGHIIINVTTHSTFTVGETALGAVIFSVALVALLLTRLTGTVDYGEGRFMAFGFGLAALLAAVILYMLIDFGPRRAFERFDVIRDNNPRRASFLPHRGGRR</sequence>
<dbReference type="PROSITE" id="PS51257">
    <property type="entry name" value="PROKAR_LIPOPROTEIN"/>
    <property type="match status" value="1"/>
</dbReference>
<feature type="transmembrane region" description="Helical" evidence="1">
    <location>
        <begin position="42"/>
        <end position="63"/>
    </location>
</feature>
<protein>
    <submittedName>
        <fullName evidence="2">Uncharacterized protein</fullName>
    </submittedName>
</protein>
<keyword evidence="1" id="KW-1133">Transmembrane helix</keyword>
<dbReference type="STRING" id="1287727.SAMN05443999_1232"/>